<dbReference type="AlphaFoldDB" id="A0A7X4K5H5"/>
<organism evidence="2 3">
    <name type="scientific">Novosphingobium silvae</name>
    <dbReference type="NCBI Taxonomy" id="2692619"/>
    <lineage>
        <taxon>Bacteria</taxon>
        <taxon>Pseudomonadati</taxon>
        <taxon>Pseudomonadota</taxon>
        <taxon>Alphaproteobacteria</taxon>
        <taxon>Sphingomonadales</taxon>
        <taxon>Sphingomonadaceae</taxon>
        <taxon>Novosphingobium</taxon>
    </lineage>
</organism>
<gene>
    <name evidence="2" type="ORF">GR702_04070</name>
</gene>
<evidence type="ECO:0000256" key="1">
    <source>
        <dbReference type="SAM" id="MobiDB-lite"/>
    </source>
</evidence>
<proteinExistence type="predicted"/>
<protein>
    <submittedName>
        <fullName evidence="2">Uncharacterized protein</fullName>
    </submittedName>
</protein>
<evidence type="ECO:0000313" key="2">
    <source>
        <dbReference type="EMBL" id="MYL96951.1"/>
    </source>
</evidence>
<evidence type="ECO:0000313" key="3">
    <source>
        <dbReference type="Proteomes" id="UP000465810"/>
    </source>
</evidence>
<reference evidence="2 3" key="1">
    <citation type="submission" date="2019-12" db="EMBL/GenBank/DDBJ databases">
        <authorList>
            <person name="Feng G."/>
            <person name="Zhu H."/>
        </authorList>
    </citation>
    <scope>NUCLEOTIDE SEQUENCE [LARGE SCALE GENOMIC DNA]</scope>
    <source>
        <strain evidence="2 3">FGD1</strain>
    </source>
</reference>
<feature type="compositionally biased region" description="Basic and acidic residues" evidence="1">
    <location>
        <begin position="18"/>
        <end position="30"/>
    </location>
</feature>
<sequence length="46" mass="5170">MFEDFLELLNSRQPTPAARERLPGREETRIAETTSAARDPKIARGA</sequence>
<feature type="region of interest" description="Disordered" evidence="1">
    <location>
        <begin position="1"/>
        <end position="46"/>
    </location>
</feature>
<dbReference type="EMBL" id="WVTD01000002">
    <property type="protein sequence ID" value="MYL96951.1"/>
    <property type="molecule type" value="Genomic_DNA"/>
</dbReference>
<dbReference type="RefSeq" id="WP_160984686.1">
    <property type="nucleotide sequence ID" value="NZ_WVTD01000002.1"/>
</dbReference>
<keyword evidence="3" id="KW-1185">Reference proteome</keyword>
<comment type="caution">
    <text evidence="2">The sequence shown here is derived from an EMBL/GenBank/DDBJ whole genome shotgun (WGS) entry which is preliminary data.</text>
</comment>
<name>A0A7X4K5H5_9SPHN</name>
<dbReference type="Proteomes" id="UP000465810">
    <property type="component" value="Unassembled WGS sequence"/>
</dbReference>
<accession>A0A7X4K5H5</accession>